<dbReference type="EMBL" id="QXFU01001884">
    <property type="protein sequence ID" value="KAE8993881.1"/>
    <property type="molecule type" value="Genomic_DNA"/>
</dbReference>
<dbReference type="Proteomes" id="UP000435112">
    <property type="component" value="Unassembled WGS sequence"/>
</dbReference>
<reference evidence="5 7" key="1">
    <citation type="submission" date="2018-09" db="EMBL/GenBank/DDBJ databases">
        <title>Genomic investigation of the strawberry pathogen Phytophthora fragariae indicates pathogenicity is determined by transcriptional variation in three key races.</title>
        <authorList>
            <person name="Adams T.M."/>
            <person name="Armitage A.D."/>
            <person name="Sobczyk M.K."/>
            <person name="Bates H.J."/>
            <person name="Dunwell J.M."/>
            <person name="Nellist C.F."/>
            <person name="Harrison R.J."/>
        </authorList>
    </citation>
    <scope>NUCLEOTIDE SEQUENCE [LARGE SCALE GENOMIC DNA]</scope>
    <source>
        <strain evidence="3 5">SCRP249</strain>
        <strain evidence="2 7">SCRP324</strain>
        <strain evidence="4 6">SCRP333</strain>
    </source>
</reference>
<keyword evidence="1" id="KW-0732">Signal</keyword>
<feature type="signal peptide" evidence="1">
    <location>
        <begin position="1"/>
        <end position="37"/>
    </location>
</feature>
<evidence type="ECO:0000313" key="7">
    <source>
        <dbReference type="Proteomes" id="UP000435112"/>
    </source>
</evidence>
<comment type="caution">
    <text evidence="3">The sequence shown here is derived from an EMBL/GenBank/DDBJ whole genome shotgun (WGS) entry which is preliminary data.</text>
</comment>
<protein>
    <recommendedName>
        <fullName evidence="8">Secreted protein</fullName>
    </recommendedName>
</protein>
<dbReference type="Proteomes" id="UP000429607">
    <property type="component" value="Unassembled WGS sequence"/>
</dbReference>
<dbReference type="Proteomes" id="UP000434957">
    <property type="component" value="Unassembled WGS sequence"/>
</dbReference>
<sequence>MLVSACSAANHSPNCNSCLLLSFAPILVSASFAFVQAHDHTVAPATAFLRCTNCGDRSRIATSVGLEELSKSFETIYHSILIAH</sequence>
<organism evidence="3 5">
    <name type="scientific">Phytophthora rubi</name>
    <dbReference type="NCBI Taxonomy" id="129364"/>
    <lineage>
        <taxon>Eukaryota</taxon>
        <taxon>Sar</taxon>
        <taxon>Stramenopiles</taxon>
        <taxon>Oomycota</taxon>
        <taxon>Peronosporomycetes</taxon>
        <taxon>Peronosporales</taxon>
        <taxon>Peronosporaceae</taxon>
        <taxon>Phytophthora</taxon>
    </lineage>
</organism>
<gene>
    <name evidence="3" type="ORF">PR001_g20506</name>
    <name evidence="2" type="ORF">PR002_g20103</name>
    <name evidence="4" type="ORF">PR003_g22385</name>
</gene>
<keyword evidence="6" id="KW-1185">Reference proteome</keyword>
<accession>A0A6A3JNQ4</accession>
<dbReference type="AlphaFoldDB" id="A0A6A3JNQ4"/>
<feature type="chain" id="PRO_5036164609" description="Secreted protein" evidence="1">
    <location>
        <begin position="38"/>
        <end position="84"/>
    </location>
</feature>
<evidence type="ECO:0000313" key="6">
    <source>
        <dbReference type="Proteomes" id="UP000434957"/>
    </source>
</evidence>
<evidence type="ECO:0000313" key="3">
    <source>
        <dbReference type="EMBL" id="KAE8994045.1"/>
    </source>
</evidence>
<evidence type="ECO:0008006" key="8">
    <source>
        <dbReference type="Google" id="ProtNLM"/>
    </source>
</evidence>
<dbReference type="EMBL" id="QXFV01002029">
    <property type="protein sequence ID" value="KAE8994045.1"/>
    <property type="molecule type" value="Genomic_DNA"/>
</dbReference>
<evidence type="ECO:0000256" key="1">
    <source>
        <dbReference type="SAM" id="SignalP"/>
    </source>
</evidence>
<name>A0A6A3JNQ4_9STRA</name>
<dbReference type="EMBL" id="QXFT01002208">
    <property type="protein sequence ID" value="KAE9302014.1"/>
    <property type="molecule type" value="Genomic_DNA"/>
</dbReference>
<evidence type="ECO:0000313" key="5">
    <source>
        <dbReference type="Proteomes" id="UP000429607"/>
    </source>
</evidence>
<evidence type="ECO:0000313" key="2">
    <source>
        <dbReference type="EMBL" id="KAE8993881.1"/>
    </source>
</evidence>
<dbReference type="OrthoDB" id="10272197at2759"/>
<proteinExistence type="predicted"/>
<evidence type="ECO:0000313" key="4">
    <source>
        <dbReference type="EMBL" id="KAE9302014.1"/>
    </source>
</evidence>